<dbReference type="InterPro" id="IPR011576">
    <property type="entry name" value="Pyridox_Oxase_N"/>
</dbReference>
<dbReference type="InterPro" id="IPR012349">
    <property type="entry name" value="Split_barrel_FMN-bd"/>
</dbReference>
<dbReference type="Gene3D" id="2.30.110.10">
    <property type="entry name" value="Electron Transport, Fmn-binding Protein, Chain A"/>
    <property type="match status" value="1"/>
</dbReference>
<dbReference type="Pfam" id="PF01243">
    <property type="entry name" value="PNPOx_N"/>
    <property type="match status" value="1"/>
</dbReference>
<sequence length="181" mass="20258">MRHYFVVMLENAEEIAALQRLLDLSHARATSHLRNIVHAGRTLTAEDLAGLLTGMKVLSVATVTAAGEPRISALDGHFLHATWTFSTSGTSAKARHLERRPAVSVAHIDGEELAVFSHGRAEELGPADDDWKEILEHWTAHYDSSPMSWGRDVRMYRLRPHWMVGYAADRMEVLTRRGIVP</sequence>
<organism evidence="2 3">
    <name type="scientific">Paractinoplanes rishiriensis</name>
    <dbReference type="NCBI Taxonomy" id="1050105"/>
    <lineage>
        <taxon>Bacteria</taxon>
        <taxon>Bacillati</taxon>
        <taxon>Actinomycetota</taxon>
        <taxon>Actinomycetes</taxon>
        <taxon>Micromonosporales</taxon>
        <taxon>Micromonosporaceae</taxon>
        <taxon>Paractinoplanes</taxon>
    </lineage>
</organism>
<dbReference type="Proteomes" id="UP000636960">
    <property type="component" value="Unassembled WGS sequence"/>
</dbReference>
<dbReference type="RefSeq" id="WP_239163198.1">
    <property type="nucleotide sequence ID" value="NZ_BOMV01000066.1"/>
</dbReference>
<proteinExistence type="predicted"/>
<comment type="caution">
    <text evidence="2">The sequence shown here is derived from an EMBL/GenBank/DDBJ whole genome shotgun (WGS) entry which is preliminary data.</text>
</comment>
<gene>
    <name evidence="2" type="ORF">Ari01nite_63310</name>
</gene>
<evidence type="ECO:0000313" key="2">
    <source>
        <dbReference type="EMBL" id="GIE98866.1"/>
    </source>
</evidence>
<reference evidence="2" key="1">
    <citation type="submission" date="2021-01" db="EMBL/GenBank/DDBJ databases">
        <title>Whole genome shotgun sequence of Actinoplanes rishiriensis NBRC 108556.</title>
        <authorList>
            <person name="Komaki H."/>
            <person name="Tamura T."/>
        </authorList>
    </citation>
    <scope>NUCLEOTIDE SEQUENCE</scope>
    <source>
        <strain evidence="2">NBRC 108556</strain>
    </source>
</reference>
<protein>
    <recommendedName>
        <fullName evidence="1">Pyridoxamine 5'-phosphate oxidase N-terminal domain-containing protein</fullName>
    </recommendedName>
</protein>
<keyword evidence="3" id="KW-1185">Reference proteome</keyword>
<dbReference type="SUPFAM" id="SSF50475">
    <property type="entry name" value="FMN-binding split barrel"/>
    <property type="match status" value="1"/>
</dbReference>
<dbReference type="EMBL" id="BOMV01000066">
    <property type="protein sequence ID" value="GIE98866.1"/>
    <property type="molecule type" value="Genomic_DNA"/>
</dbReference>
<accession>A0A919K0X6</accession>
<evidence type="ECO:0000259" key="1">
    <source>
        <dbReference type="Pfam" id="PF01243"/>
    </source>
</evidence>
<feature type="domain" description="Pyridoxamine 5'-phosphate oxidase N-terminal" evidence="1">
    <location>
        <begin position="48"/>
        <end position="160"/>
    </location>
</feature>
<evidence type="ECO:0000313" key="3">
    <source>
        <dbReference type="Proteomes" id="UP000636960"/>
    </source>
</evidence>
<dbReference type="AlphaFoldDB" id="A0A919K0X6"/>
<name>A0A919K0X6_9ACTN</name>